<evidence type="ECO:0000256" key="7">
    <source>
        <dbReference type="ARBA" id="ARBA00022824"/>
    </source>
</evidence>
<feature type="compositionally biased region" description="Basic and acidic residues" evidence="10">
    <location>
        <begin position="98"/>
        <end position="108"/>
    </location>
</feature>
<feature type="transmembrane region" description="Helical" evidence="11">
    <location>
        <begin position="570"/>
        <end position="595"/>
    </location>
</feature>
<dbReference type="RefSeq" id="XP_060454674.1">
    <property type="nucleotide sequence ID" value="XM_060597819.1"/>
</dbReference>
<keyword evidence="5 11" id="KW-0812">Transmembrane</keyword>
<keyword evidence="4" id="KW-0808">Transferase</keyword>
<organism evidence="12 13">
    <name type="scientific">Cutaneotrichosporon cavernicola</name>
    <dbReference type="NCBI Taxonomy" id="279322"/>
    <lineage>
        <taxon>Eukaryota</taxon>
        <taxon>Fungi</taxon>
        <taxon>Dikarya</taxon>
        <taxon>Basidiomycota</taxon>
        <taxon>Agaricomycotina</taxon>
        <taxon>Tremellomycetes</taxon>
        <taxon>Trichosporonales</taxon>
        <taxon>Trichosporonaceae</taxon>
        <taxon>Cutaneotrichosporon</taxon>
    </lineage>
</organism>
<evidence type="ECO:0000256" key="5">
    <source>
        <dbReference type="ARBA" id="ARBA00022692"/>
    </source>
</evidence>
<feature type="transmembrane region" description="Helical" evidence="11">
    <location>
        <begin position="522"/>
        <end position="546"/>
    </location>
</feature>
<evidence type="ECO:0000256" key="4">
    <source>
        <dbReference type="ARBA" id="ARBA00022679"/>
    </source>
</evidence>
<evidence type="ECO:0000256" key="11">
    <source>
        <dbReference type="SAM" id="Phobius"/>
    </source>
</evidence>
<dbReference type="GO" id="GO:0043048">
    <property type="term" value="P:dolichyl monophosphate biosynthetic process"/>
    <property type="evidence" value="ECO:0007669"/>
    <property type="project" value="TreeGrafter"/>
</dbReference>
<dbReference type="InterPro" id="IPR032974">
    <property type="entry name" value="Polypren_kinase"/>
</dbReference>
<sequence>MSAAVGRRFTPSSGHGHQLGHHHHPRPRSFSRSSSSPSPPTSPRTRTHGLPEKKRTSSRTGRRPQPQSNPSFHYAGSASSAAFVASDEEGSDRFVTLHPDDTEVEHRRAPPMRSSPIPRPVPHPRAMTPRIPADVAAHPLSPRHTLLPHTFKAGPLAFTLTRKRAEDAILLGAVVAGITKLTYTWKEVALAGELTTLLVLSVAYVALRVRPVETPASPSRSSLPLGVANLRERSSRRNSQAFPTAQPKEDDGPVGIGSRGCIWGTEEREYRECLDDGALFALLLSPLTAAAMLHGALTRLAAQPPTATLPGWAIEQPLIIPSTPVRRITDKIPGPVAPGSEGDAIRGLSALAIARRNLVQLFTLLSFVLLIQLTHSLRHEIKLARAVPGSPTMGSGSESDTPSRPQRAYWRKYGEWRRNRSVIAFAFFVTGCCVVVKIATAYIGHGVWSDMSHSDIVIATLFYQFCLYVCVRLARRGFTLGELGIVTHAATALFMETVNMTRSKIPIFSESYIKTYRLPTPLLIFQLALIPGSLLTGFLLSPLLYLSRNMAQRPIHRLRFPHEKPAHRRLLALGFYAGTALVVVGVVGMWARWMLGRRDPWFWALRFIVAGPHMWTRPVLLAYWGGLALFSVAAWQRQLTRARRHRTYAVSRDSTSSTVSPEPSVATQMMDRADQSMWTLSVNARRKSFHFLAVAMFIPGVTFDPAFTHLSFSVAFAAFTFAEYVRYFALWPLGASVHLFLNEFIDHKDSGTAILSHFYLLAGCATPLWLEGPSQILAHFGVVSLGIGDAMASIVGRKIGYLRWSPVSGKTAEGSLGFLVSVVGAALAMWLVGAVERLALLPFVLTTALVTLLEAFSAQNDNLVLPVYGWAIGTLLGV</sequence>
<feature type="transmembrane region" description="Helical" evidence="11">
    <location>
        <begin position="691"/>
        <end position="718"/>
    </location>
</feature>
<dbReference type="PANTHER" id="PTHR13205:SF15">
    <property type="entry name" value="DOLICHOL KINASE"/>
    <property type="match status" value="1"/>
</dbReference>
<feature type="transmembrane region" description="Helical" evidence="11">
    <location>
        <begin position="615"/>
        <end position="635"/>
    </location>
</feature>
<reference evidence="12" key="1">
    <citation type="journal article" date="2023" name="BMC Genomics">
        <title>Chromosome-level genome assemblies of Cutaneotrichosporon spp. (Trichosporonales, Basidiomycota) reveal imbalanced evolution between nucleotide sequences and chromosome synteny.</title>
        <authorList>
            <person name="Kobayashi Y."/>
            <person name="Kayamori A."/>
            <person name="Aoki K."/>
            <person name="Shiwa Y."/>
            <person name="Matsutani M."/>
            <person name="Fujita N."/>
            <person name="Sugita T."/>
            <person name="Iwasaki W."/>
            <person name="Tanaka N."/>
            <person name="Takashima M."/>
        </authorList>
    </citation>
    <scope>NUCLEOTIDE SEQUENCE</scope>
    <source>
        <strain evidence="12">HIS019</strain>
    </source>
</reference>
<accession>A0AA48L2L4</accession>
<keyword evidence="9 11" id="KW-0472">Membrane</keyword>
<feature type="transmembrane region" description="Helical" evidence="11">
    <location>
        <begin position="753"/>
        <end position="770"/>
    </location>
</feature>
<feature type="compositionally biased region" description="Basic residues" evidence="10">
    <location>
        <begin position="18"/>
        <end position="29"/>
    </location>
</feature>
<dbReference type="AlphaFoldDB" id="A0AA48L2L4"/>
<evidence type="ECO:0000313" key="12">
    <source>
        <dbReference type="EMBL" id="BEI89408.1"/>
    </source>
</evidence>
<comment type="subcellular location">
    <subcellularLocation>
        <location evidence="1">Endoplasmic reticulum membrane</location>
        <topology evidence="1">Multi-pass membrane protein</topology>
    </subcellularLocation>
</comment>
<evidence type="ECO:0000256" key="10">
    <source>
        <dbReference type="SAM" id="MobiDB-lite"/>
    </source>
</evidence>
<name>A0AA48L2L4_9TREE</name>
<dbReference type="KEGG" id="ccac:CcaHIS019_0207700"/>
<keyword evidence="8 11" id="KW-1133">Transmembrane helix</keyword>
<dbReference type="PANTHER" id="PTHR13205">
    <property type="entry name" value="TRANSMEMBRANE PROTEIN 15-RELATED"/>
    <property type="match status" value="1"/>
</dbReference>
<comment type="similarity">
    <text evidence="2">Belongs to the polyprenol kinase family.</text>
</comment>
<keyword evidence="6" id="KW-0418">Kinase</keyword>
<feature type="transmembrane region" description="Helical" evidence="11">
    <location>
        <begin position="776"/>
        <end position="795"/>
    </location>
</feature>
<evidence type="ECO:0000313" key="13">
    <source>
        <dbReference type="Proteomes" id="UP001233271"/>
    </source>
</evidence>
<dbReference type="GeneID" id="85493279"/>
<feature type="transmembrane region" description="Helical" evidence="11">
    <location>
        <begin position="358"/>
        <end position="377"/>
    </location>
</feature>
<dbReference type="GO" id="GO:0004168">
    <property type="term" value="F:dolichol kinase activity"/>
    <property type="evidence" value="ECO:0007669"/>
    <property type="project" value="UniProtKB-EC"/>
</dbReference>
<dbReference type="Proteomes" id="UP001233271">
    <property type="component" value="Chromosome 2"/>
</dbReference>
<protein>
    <recommendedName>
        <fullName evidence="3">dolichol kinase</fullName>
        <ecNumber evidence="3">2.7.1.108</ecNumber>
    </recommendedName>
</protein>
<evidence type="ECO:0000256" key="3">
    <source>
        <dbReference type="ARBA" id="ARBA00012132"/>
    </source>
</evidence>
<evidence type="ECO:0000256" key="1">
    <source>
        <dbReference type="ARBA" id="ARBA00004477"/>
    </source>
</evidence>
<feature type="region of interest" description="Disordered" evidence="10">
    <location>
        <begin position="214"/>
        <end position="253"/>
    </location>
</feature>
<evidence type="ECO:0000256" key="2">
    <source>
        <dbReference type="ARBA" id="ARBA00010794"/>
    </source>
</evidence>
<feature type="transmembrane region" description="Helical" evidence="11">
    <location>
        <begin position="456"/>
        <end position="474"/>
    </location>
</feature>
<keyword evidence="13" id="KW-1185">Reference proteome</keyword>
<keyword evidence="7" id="KW-0256">Endoplasmic reticulum</keyword>
<evidence type="ECO:0000256" key="9">
    <source>
        <dbReference type="ARBA" id="ARBA00023136"/>
    </source>
</evidence>
<dbReference type="GO" id="GO:0005789">
    <property type="term" value="C:endoplasmic reticulum membrane"/>
    <property type="evidence" value="ECO:0007669"/>
    <property type="project" value="UniProtKB-SubCell"/>
</dbReference>
<feature type="transmembrane region" description="Helical" evidence="11">
    <location>
        <begin position="422"/>
        <end position="444"/>
    </location>
</feature>
<feature type="compositionally biased region" description="Low complexity" evidence="10">
    <location>
        <begin position="75"/>
        <end position="85"/>
    </location>
</feature>
<evidence type="ECO:0000256" key="8">
    <source>
        <dbReference type="ARBA" id="ARBA00022989"/>
    </source>
</evidence>
<proteinExistence type="inferred from homology"/>
<dbReference type="EMBL" id="AP028213">
    <property type="protein sequence ID" value="BEI89408.1"/>
    <property type="molecule type" value="Genomic_DNA"/>
</dbReference>
<feature type="region of interest" description="Disordered" evidence="10">
    <location>
        <begin position="1"/>
        <end position="123"/>
    </location>
</feature>
<dbReference type="EC" id="2.7.1.108" evidence="3"/>
<feature type="transmembrane region" description="Helical" evidence="11">
    <location>
        <begin position="724"/>
        <end position="741"/>
    </location>
</feature>
<evidence type="ECO:0000256" key="6">
    <source>
        <dbReference type="ARBA" id="ARBA00022777"/>
    </source>
</evidence>
<feature type="transmembrane region" description="Helical" evidence="11">
    <location>
        <begin position="816"/>
        <end position="833"/>
    </location>
</feature>
<feature type="transmembrane region" description="Helical" evidence="11">
    <location>
        <begin position="483"/>
        <end position="502"/>
    </location>
</feature>
<gene>
    <name evidence="12" type="primary">SEC59</name>
    <name evidence="12" type="ORF">CcaverHIS019_0207700</name>
</gene>